<name>A0A1I1DBN3_BREAD</name>
<dbReference type="Proteomes" id="UP000240042">
    <property type="component" value="Unassembled WGS sequence"/>
</dbReference>
<proteinExistence type="predicted"/>
<feature type="region of interest" description="Disordered" evidence="1">
    <location>
        <begin position="70"/>
        <end position="92"/>
    </location>
</feature>
<reference evidence="3" key="1">
    <citation type="submission" date="2016-10" db="EMBL/GenBank/DDBJ databases">
        <authorList>
            <person name="Varghese N."/>
            <person name="Submissions S."/>
        </authorList>
    </citation>
    <scope>NUCLEOTIDE SEQUENCE [LARGE SCALE GENOMIC DNA]</scope>
    <source>
        <strain evidence="3">ATCC 43811</strain>
    </source>
</reference>
<organism evidence="2 3">
    <name type="scientific">Brevinema andersonii</name>
    <dbReference type="NCBI Taxonomy" id="34097"/>
    <lineage>
        <taxon>Bacteria</taxon>
        <taxon>Pseudomonadati</taxon>
        <taxon>Spirochaetota</taxon>
        <taxon>Spirochaetia</taxon>
        <taxon>Brevinematales</taxon>
        <taxon>Brevinemataceae</taxon>
        <taxon>Brevinema</taxon>
    </lineage>
</organism>
<sequence length="92" mass="10107">MKKIVIFFLLAGCESASFNNTEALDKSNMSVNSAGSLNNPPVLSQQELDKLWISNLQSTDIYYWDGFSGSTKKATISTRGSFSTTNNKSVME</sequence>
<gene>
    <name evidence="2" type="ORF">SAMN02745150_00358</name>
</gene>
<dbReference type="EMBL" id="FOKY01000001">
    <property type="protein sequence ID" value="SFB70498.1"/>
    <property type="molecule type" value="Genomic_DNA"/>
</dbReference>
<evidence type="ECO:0000313" key="3">
    <source>
        <dbReference type="Proteomes" id="UP000240042"/>
    </source>
</evidence>
<dbReference type="RefSeq" id="WP_092317791.1">
    <property type="nucleotide sequence ID" value="NZ_FOKY01000001.1"/>
</dbReference>
<accession>A0A1I1DBN3</accession>
<keyword evidence="3" id="KW-1185">Reference proteome</keyword>
<evidence type="ECO:0000256" key="1">
    <source>
        <dbReference type="SAM" id="MobiDB-lite"/>
    </source>
</evidence>
<protein>
    <submittedName>
        <fullName evidence="2">Uncharacterized protein</fullName>
    </submittedName>
</protein>
<dbReference type="AlphaFoldDB" id="A0A1I1DBN3"/>
<evidence type="ECO:0000313" key="2">
    <source>
        <dbReference type="EMBL" id="SFB70498.1"/>
    </source>
</evidence>